<dbReference type="Gene3D" id="3.40.50.150">
    <property type="entry name" value="Vaccinia Virus protein VP39"/>
    <property type="match status" value="1"/>
</dbReference>
<protein>
    <recommendedName>
        <fullName evidence="3">S-adenosyl-L-methionine-dependent methyltransferase</fullName>
    </recommendedName>
</protein>
<accession>A0A9W9DV42</accession>
<dbReference type="PANTHER" id="PTHR43591:SF24">
    <property type="entry name" value="2-METHOXY-6-POLYPRENYL-1,4-BENZOQUINOL METHYLASE, MITOCHONDRIAL"/>
    <property type="match status" value="1"/>
</dbReference>
<dbReference type="Proteomes" id="UP001150266">
    <property type="component" value="Unassembled WGS sequence"/>
</dbReference>
<organism evidence="1 2">
    <name type="scientific">Lentinula aciculospora</name>
    <dbReference type="NCBI Taxonomy" id="153920"/>
    <lineage>
        <taxon>Eukaryota</taxon>
        <taxon>Fungi</taxon>
        <taxon>Dikarya</taxon>
        <taxon>Basidiomycota</taxon>
        <taxon>Agaricomycotina</taxon>
        <taxon>Agaricomycetes</taxon>
        <taxon>Agaricomycetidae</taxon>
        <taxon>Agaricales</taxon>
        <taxon>Marasmiineae</taxon>
        <taxon>Omphalotaceae</taxon>
        <taxon>Lentinula</taxon>
    </lineage>
</organism>
<dbReference type="GO" id="GO:0008168">
    <property type="term" value="F:methyltransferase activity"/>
    <property type="evidence" value="ECO:0007669"/>
    <property type="project" value="TreeGrafter"/>
</dbReference>
<dbReference type="AlphaFoldDB" id="A0A9W9DV42"/>
<dbReference type="InterPro" id="IPR029063">
    <property type="entry name" value="SAM-dependent_MTases_sf"/>
</dbReference>
<dbReference type="SUPFAM" id="SSF53335">
    <property type="entry name" value="S-adenosyl-L-methionine-dependent methyltransferases"/>
    <property type="match status" value="1"/>
</dbReference>
<reference evidence="1" key="1">
    <citation type="submission" date="2022-08" db="EMBL/GenBank/DDBJ databases">
        <title>A Global Phylogenomic Analysis of the Shiitake Genus Lentinula.</title>
        <authorList>
            <consortium name="DOE Joint Genome Institute"/>
            <person name="Sierra-Patev S."/>
            <person name="Min B."/>
            <person name="Naranjo-Ortiz M."/>
            <person name="Looney B."/>
            <person name="Konkel Z."/>
            <person name="Slot J.C."/>
            <person name="Sakamoto Y."/>
            <person name="Steenwyk J.L."/>
            <person name="Rokas A."/>
            <person name="Carro J."/>
            <person name="Camarero S."/>
            <person name="Ferreira P."/>
            <person name="Molpeceres G."/>
            <person name="Ruiz-Duenas F.J."/>
            <person name="Serrano A."/>
            <person name="Henrissat B."/>
            <person name="Drula E."/>
            <person name="Hughes K.W."/>
            <person name="Mata J.L."/>
            <person name="Ishikawa N.K."/>
            <person name="Vargas-Isla R."/>
            <person name="Ushijima S."/>
            <person name="Smith C.A."/>
            <person name="Ahrendt S."/>
            <person name="Andreopoulos W."/>
            <person name="He G."/>
            <person name="Labutti K."/>
            <person name="Lipzen A."/>
            <person name="Ng V."/>
            <person name="Riley R."/>
            <person name="Sandor L."/>
            <person name="Barry K."/>
            <person name="Martinez A.T."/>
            <person name="Xiao Y."/>
            <person name="Gibbons J.G."/>
            <person name="Terashima K."/>
            <person name="Grigoriev I.V."/>
            <person name="Hibbett D.S."/>
        </authorList>
    </citation>
    <scope>NUCLEOTIDE SEQUENCE</scope>
    <source>
        <strain evidence="1">JLM2183</strain>
    </source>
</reference>
<comment type="caution">
    <text evidence="1">The sequence shown here is derived from an EMBL/GenBank/DDBJ whole genome shotgun (WGS) entry which is preliminary data.</text>
</comment>
<dbReference type="PANTHER" id="PTHR43591">
    <property type="entry name" value="METHYLTRANSFERASE"/>
    <property type="match status" value="1"/>
</dbReference>
<sequence>MLTHLAPSNSRLYAPPFDLDLAMDFSSDTEDSDACSLSSSGVFSSSLSASTSKTSYVPSARSVSPTPSVWSLTSSMRAQAFTHEYGRGLNNYSEVYRLPADDEELERLDAQHLMFMEIMGKYPPCMEEVMADDVPGETKAVLDLGCGSGSWIMDVARDFPHCSAVAVDLVPMQSVYMPPNLRSEVDDINLGLEHFYGDFNVVHARLISSGVKDYEGLVNHISMVLRPGGLIDLLEFDFHVYDEDHRRIELDTHKVAEPWWPRWMAFANLAARNRGGDVDAATYLHAWVANHSAFENVEYEDFWVPSCPWRTDSEFLIRTGANMRDDILAFMKSGRPLLLGSGMPEDLVNELEGNAAKELLSGKARQYVRIQCIHARKRQN</sequence>
<dbReference type="OrthoDB" id="2013972at2759"/>
<dbReference type="Pfam" id="PF13489">
    <property type="entry name" value="Methyltransf_23"/>
    <property type="match status" value="1"/>
</dbReference>
<name>A0A9W9DV42_9AGAR</name>
<evidence type="ECO:0008006" key="3">
    <source>
        <dbReference type="Google" id="ProtNLM"/>
    </source>
</evidence>
<evidence type="ECO:0000313" key="1">
    <source>
        <dbReference type="EMBL" id="KAJ4485613.1"/>
    </source>
</evidence>
<evidence type="ECO:0000313" key="2">
    <source>
        <dbReference type="Proteomes" id="UP001150266"/>
    </source>
</evidence>
<keyword evidence="2" id="KW-1185">Reference proteome</keyword>
<dbReference type="CDD" id="cd02440">
    <property type="entry name" value="AdoMet_MTases"/>
    <property type="match status" value="1"/>
</dbReference>
<proteinExistence type="predicted"/>
<gene>
    <name evidence="1" type="ORF">J3R30DRAFT_3696991</name>
</gene>
<dbReference type="EMBL" id="JAOTPV010000003">
    <property type="protein sequence ID" value="KAJ4485613.1"/>
    <property type="molecule type" value="Genomic_DNA"/>
</dbReference>